<dbReference type="PANTHER" id="PTHR47245:SF1">
    <property type="entry name" value="FOLDASE PROTEIN PRSA"/>
    <property type="match status" value="1"/>
</dbReference>
<dbReference type="InterPro" id="IPR000297">
    <property type="entry name" value="PPIase_PpiC"/>
</dbReference>
<keyword evidence="5" id="KW-0413">Isomerase</keyword>
<keyword evidence="3" id="KW-0732">Signal</keyword>
<evidence type="ECO:0000256" key="4">
    <source>
        <dbReference type="ARBA" id="ARBA00023110"/>
    </source>
</evidence>
<dbReference type="EC" id="5.2.1.8" evidence="2"/>
<name>A0A2U2PIT1_9SPHI</name>
<dbReference type="Proteomes" id="UP000245647">
    <property type="component" value="Unassembled WGS sequence"/>
</dbReference>
<organism evidence="7 8">
    <name type="scientific">Pararcticibacter amylolyticus</name>
    <dbReference type="NCBI Taxonomy" id="2173175"/>
    <lineage>
        <taxon>Bacteria</taxon>
        <taxon>Pseudomonadati</taxon>
        <taxon>Bacteroidota</taxon>
        <taxon>Sphingobacteriia</taxon>
        <taxon>Sphingobacteriales</taxon>
        <taxon>Sphingobacteriaceae</taxon>
        <taxon>Pararcticibacter</taxon>
    </lineage>
</organism>
<dbReference type="OrthoDB" id="702014at2"/>
<evidence type="ECO:0000313" key="7">
    <source>
        <dbReference type="EMBL" id="PWG81308.1"/>
    </source>
</evidence>
<comment type="caution">
    <text evidence="7">The sequence shown here is derived from an EMBL/GenBank/DDBJ whole genome shotgun (WGS) entry which is preliminary data.</text>
</comment>
<dbReference type="InterPro" id="IPR027304">
    <property type="entry name" value="Trigger_fact/SurA_dom_sf"/>
</dbReference>
<accession>A0A2U2PIT1</accession>
<sequence>MCKKPLNIILSVILLFSCNTKNIQETVLKIGQYKLTAPELEAKRKNEKYRSLTDQDFQDKLIEEGRILAFALDHRFDTIGALNKLLEYASRSCASRVDGFVWNKKEKPKLQVTEKDLRRAYVKRTRELTIEVIQTQDKKLFDNHLTSEKDFNILKQRASSNGSLRFLVMQSRFPYSPLSIYVKDIENAKAGDVLGPVETEEGYVAAHVAAIKPLIQNTYEQEKESIEKDMVSMLTRKYMWESEKQILSKANPEINDSVIRELTSKFNAIEKSWPGVNPKLIVMKYTLEGKRLSYTVSDFDEFVKNEPVFFGSLSKPEDVKKMLHSYINEQYLFAEAQKMNIQDDKDYQQFRKDYQQRIFLEYYKRNYIYPKIVIDPIELHNYYRKHNGEFRTFESATVLIYKFKDFQKAFQGRMLLSRKLQGFAPTGKNNVVSNNLPLPDARVMELKINDPGNDPKLVEAALALQTGQISPPVEVNGDYLLISVSARNGTSTIPFSYIKEQIKQVLYAQKEKQLSAQTAEKLKVKYPEEKNIINGYLSQTSSK</sequence>
<dbReference type="InterPro" id="IPR046357">
    <property type="entry name" value="PPIase_dom_sf"/>
</dbReference>
<dbReference type="AlphaFoldDB" id="A0A2U2PIT1"/>
<evidence type="ECO:0000256" key="2">
    <source>
        <dbReference type="ARBA" id="ARBA00013194"/>
    </source>
</evidence>
<protein>
    <recommendedName>
        <fullName evidence="2">peptidylprolyl isomerase</fullName>
        <ecNumber evidence="2">5.2.1.8</ecNumber>
    </recommendedName>
</protein>
<dbReference type="PROSITE" id="PS51257">
    <property type="entry name" value="PROKAR_LIPOPROTEIN"/>
    <property type="match status" value="1"/>
</dbReference>
<comment type="catalytic activity">
    <reaction evidence="1">
        <text>[protein]-peptidylproline (omega=180) = [protein]-peptidylproline (omega=0)</text>
        <dbReference type="Rhea" id="RHEA:16237"/>
        <dbReference type="Rhea" id="RHEA-COMP:10747"/>
        <dbReference type="Rhea" id="RHEA-COMP:10748"/>
        <dbReference type="ChEBI" id="CHEBI:83833"/>
        <dbReference type="ChEBI" id="CHEBI:83834"/>
        <dbReference type="EC" id="5.2.1.8"/>
    </reaction>
</comment>
<dbReference type="EMBL" id="QEAS01000005">
    <property type="protein sequence ID" value="PWG81308.1"/>
    <property type="molecule type" value="Genomic_DNA"/>
</dbReference>
<dbReference type="Gene3D" id="1.10.4030.10">
    <property type="entry name" value="Porin chaperone SurA, peptide-binding domain"/>
    <property type="match status" value="1"/>
</dbReference>
<evidence type="ECO:0000256" key="5">
    <source>
        <dbReference type="ARBA" id="ARBA00023235"/>
    </source>
</evidence>
<evidence type="ECO:0000256" key="1">
    <source>
        <dbReference type="ARBA" id="ARBA00000971"/>
    </source>
</evidence>
<dbReference type="RefSeq" id="WP_109415250.1">
    <property type="nucleotide sequence ID" value="NZ_QEAS01000005.1"/>
</dbReference>
<dbReference type="InterPro" id="IPR050245">
    <property type="entry name" value="PrsA_foldase"/>
</dbReference>
<reference evidence="7 8" key="1">
    <citation type="submission" date="2018-04" db="EMBL/GenBank/DDBJ databases">
        <title>Pedobacter chongqingensis sp. nov., isolated from a rottenly hemp rope.</title>
        <authorList>
            <person name="Cai Y."/>
        </authorList>
    </citation>
    <scope>NUCLEOTIDE SEQUENCE [LARGE SCALE GENOMIC DNA]</scope>
    <source>
        <strain evidence="7 8">FJ4-8</strain>
    </source>
</reference>
<evidence type="ECO:0000256" key="3">
    <source>
        <dbReference type="ARBA" id="ARBA00022729"/>
    </source>
</evidence>
<feature type="domain" description="PpiC" evidence="6">
    <location>
        <begin position="374"/>
        <end position="499"/>
    </location>
</feature>
<dbReference type="SUPFAM" id="SSF109998">
    <property type="entry name" value="Triger factor/SurA peptide-binding domain-like"/>
    <property type="match status" value="1"/>
</dbReference>
<keyword evidence="4" id="KW-0697">Rotamase</keyword>
<evidence type="ECO:0000313" key="8">
    <source>
        <dbReference type="Proteomes" id="UP000245647"/>
    </source>
</evidence>
<dbReference type="Gene3D" id="3.10.50.40">
    <property type="match status" value="1"/>
</dbReference>
<dbReference type="GO" id="GO:0003755">
    <property type="term" value="F:peptidyl-prolyl cis-trans isomerase activity"/>
    <property type="evidence" value="ECO:0007669"/>
    <property type="project" value="UniProtKB-KW"/>
</dbReference>
<dbReference type="PANTHER" id="PTHR47245">
    <property type="entry name" value="PEPTIDYLPROLYL ISOMERASE"/>
    <property type="match status" value="1"/>
</dbReference>
<keyword evidence="8" id="KW-1185">Reference proteome</keyword>
<dbReference type="Pfam" id="PF13145">
    <property type="entry name" value="Rotamase_2"/>
    <property type="match status" value="1"/>
</dbReference>
<proteinExistence type="predicted"/>
<evidence type="ECO:0000259" key="6">
    <source>
        <dbReference type="Pfam" id="PF13145"/>
    </source>
</evidence>
<gene>
    <name evidence="7" type="ORF">DDR33_08020</name>
</gene>